<comment type="similarity">
    <text evidence="2">Belongs to the MYT1 family.</text>
</comment>
<protein>
    <submittedName>
        <fullName evidence="12">Uncharacterized protein</fullName>
    </submittedName>
</protein>
<comment type="subcellular location">
    <subcellularLocation>
        <location evidence="1">Nucleus</location>
    </subcellularLocation>
</comment>
<evidence type="ECO:0000256" key="4">
    <source>
        <dbReference type="ARBA" id="ARBA00022737"/>
    </source>
</evidence>
<reference evidence="12" key="1">
    <citation type="submission" date="2024-02" db="UniProtKB">
        <authorList>
            <consortium name="WormBaseParasite"/>
        </authorList>
    </citation>
    <scope>IDENTIFICATION</scope>
</reference>
<dbReference type="FunFam" id="4.10.320.30:FF:000001">
    <property type="entry name" value="Myelin transcription factor 1-like, a"/>
    <property type="match status" value="2"/>
</dbReference>
<dbReference type="PANTHER" id="PTHR10816:SF15">
    <property type="entry name" value="MYELIN TRANSCRIPTION FACTOR 1-LIKE PROTEIN"/>
    <property type="match status" value="1"/>
</dbReference>
<dbReference type="GO" id="GO:0008270">
    <property type="term" value="F:zinc ion binding"/>
    <property type="evidence" value="ECO:0007669"/>
    <property type="project" value="UniProtKB-KW"/>
</dbReference>
<dbReference type="PROSITE" id="PS51802">
    <property type="entry name" value="ZF_CCHHC"/>
    <property type="match status" value="2"/>
</dbReference>
<evidence type="ECO:0000256" key="5">
    <source>
        <dbReference type="ARBA" id="ARBA00022771"/>
    </source>
</evidence>
<evidence type="ECO:0000256" key="1">
    <source>
        <dbReference type="ARBA" id="ARBA00004123"/>
    </source>
</evidence>
<evidence type="ECO:0000313" key="12">
    <source>
        <dbReference type="WBParaSite" id="MBELARI_LOCUS11954"/>
    </source>
</evidence>
<keyword evidence="4" id="KW-0677">Repeat</keyword>
<evidence type="ECO:0000256" key="2">
    <source>
        <dbReference type="ARBA" id="ARBA00010194"/>
    </source>
</evidence>
<dbReference type="WBParaSite" id="MBELARI_LOCUS11954">
    <property type="protein sequence ID" value="MBELARI_LOCUS11954"/>
    <property type="gene ID" value="MBELARI_LOCUS11954"/>
</dbReference>
<dbReference type="SUPFAM" id="SSF103637">
    <property type="entry name" value="CCHHC domain"/>
    <property type="match status" value="2"/>
</dbReference>
<feature type="compositionally biased region" description="Polar residues" evidence="10">
    <location>
        <begin position="27"/>
        <end position="57"/>
    </location>
</feature>
<evidence type="ECO:0000256" key="7">
    <source>
        <dbReference type="ARBA" id="ARBA00023015"/>
    </source>
</evidence>
<keyword evidence="9" id="KW-0539">Nucleus</keyword>
<evidence type="ECO:0000256" key="9">
    <source>
        <dbReference type="ARBA" id="ARBA00023242"/>
    </source>
</evidence>
<dbReference type="InterPro" id="IPR002515">
    <property type="entry name" value="Znf_C2H2C"/>
</dbReference>
<keyword evidence="5" id="KW-0863">Zinc-finger</keyword>
<organism evidence="11 12">
    <name type="scientific">Mesorhabditis belari</name>
    <dbReference type="NCBI Taxonomy" id="2138241"/>
    <lineage>
        <taxon>Eukaryota</taxon>
        <taxon>Metazoa</taxon>
        <taxon>Ecdysozoa</taxon>
        <taxon>Nematoda</taxon>
        <taxon>Chromadorea</taxon>
        <taxon>Rhabditida</taxon>
        <taxon>Rhabditina</taxon>
        <taxon>Rhabditomorpha</taxon>
        <taxon>Rhabditoidea</taxon>
        <taxon>Rhabditidae</taxon>
        <taxon>Mesorhabditinae</taxon>
        <taxon>Mesorhabditis</taxon>
    </lineage>
</organism>
<dbReference type="GO" id="GO:0007399">
    <property type="term" value="P:nervous system development"/>
    <property type="evidence" value="ECO:0007669"/>
    <property type="project" value="UniProtKB-KW"/>
</dbReference>
<keyword evidence="8" id="KW-0804">Transcription</keyword>
<feature type="compositionally biased region" description="Basic and acidic residues" evidence="10">
    <location>
        <begin position="71"/>
        <end position="111"/>
    </location>
</feature>
<evidence type="ECO:0000256" key="6">
    <source>
        <dbReference type="ARBA" id="ARBA00022833"/>
    </source>
</evidence>
<dbReference type="GO" id="GO:0006355">
    <property type="term" value="P:regulation of DNA-templated transcription"/>
    <property type="evidence" value="ECO:0007669"/>
    <property type="project" value="InterPro"/>
</dbReference>
<keyword evidence="3" id="KW-0479">Metal-binding</keyword>
<feature type="compositionally biased region" description="Low complexity" evidence="10">
    <location>
        <begin position="124"/>
        <end position="134"/>
    </location>
</feature>
<name>A0AAF3J2D9_9BILA</name>
<keyword evidence="7" id="KW-0805">Transcription regulation</keyword>
<keyword evidence="11" id="KW-1185">Reference proteome</keyword>
<feature type="region of interest" description="Disordered" evidence="10">
    <location>
        <begin position="404"/>
        <end position="432"/>
    </location>
</feature>
<dbReference type="Gene3D" id="4.10.320.30">
    <property type="match status" value="2"/>
</dbReference>
<dbReference type="Proteomes" id="UP000887575">
    <property type="component" value="Unassembled WGS sequence"/>
</dbReference>
<dbReference type="InterPro" id="IPR036060">
    <property type="entry name" value="Znf_C2H2C_sf"/>
</dbReference>
<proteinExistence type="inferred from homology"/>
<evidence type="ECO:0000256" key="3">
    <source>
        <dbReference type="ARBA" id="ARBA00022723"/>
    </source>
</evidence>
<dbReference type="AlphaFoldDB" id="A0AAF3J2D9"/>
<accession>A0AAF3J2D9</accession>
<feature type="region of interest" description="Disordered" evidence="10">
    <location>
        <begin position="27"/>
        <end position="134"/>
    </location>
</feature>
<evidence type="ECO:0000256" key="8">
    <source>
        <dbReference type="ARBA" id="ARBA00023163"/>
    </source>
</evidence>
<dbReference type="PANTHER" id="PTHR10816">
    <property type="entry name" value="MYELIN TRANSCRIPTION FACTOR 1-RELATED"/>
    <property type="match status" value="1"/>
</dbReference>
<dbReference type="GO" id="GO:0005634">
    <property type="term" value="C:nucleus"/>
    <property type="evidence" value="ECO:0007669"/>
    <property type="project" value="UniProtKB-SubCell"/>
</dbReference>
<keyword evidence="6" id="KW-0862">Zinc</keyword>
<evidence type="ECO:0000256" key="10">
    <source>
        <dbReference type="SAM" id="MobiDB-lite"/>
    </source>
</evidence>
<feature type="region of interest" description="Disordered" evidence="10">
    <location>
        <begin position="150"/>
        <end position="174"/>
    </location>
</feature>
<sequence length="489" mass="53166">MAELCAQQQQQLWLSLLNLQQINPLQEALSSNDHKSPAQSSSPHDSDQTQESAMSSNEDTEPPPKRRRKPEAKDIVRLPSEKEIVEKTNEITEIKEEDGERMRIEDRDVERSPSPAETPTTRGSQSPLLLPHSPISPQLQSILVSQLGATFSPPIPSTSPSSPDGIPNWSRQRDGGKLACPTPGCDGSGHQTGLYTHHRSLSGCPRRPDKTTIQMLALGADTVLRCTTPGCLGKGHVNSNRTSHRSLSGCPIAYQQKLARKGIKMQSPGGSLPQNKSRSIDSPISMVASKIPLQLQNDESPLDLTLRRLEEITKAQNAPTIQGNGNSFLEMLQQLASNGGVLPSLPSLPPLPIPSLLQTGPSPFLPNPFLPLGIMPPNFEMKPSVKQISPIEMLMNNQREMGKEMNTQQQDGEKMKGETSQTNCESPTSHAQLKCDDSQSSASIIPSLIGSLNHSVNPLNSARNFGSPLQLAQLLFAQMSQAQNGNQFQ</sequence>
<feature type="compositionally biased region" description="Polar residues" evidence="10">
    <location>
        <begin position="418"/>
        <end position="431"/>
    </location>
</feature>
<dbReference type="Pfam" id="PF01530">
    <property type="entry name" value="zf-C2HC"/>
    <property type="match status" value="2"/>
</dbReference>
<evidence type="ECO:0000313" key="11">
    <source>
        <dbReference type="Proteomes" id="UP000887575"/>
    </source>
</evidence>